<dbReference type="PROSITE" id="PS00678">
    <property type="entry name" value="WD_REPEATS_1"/>
    <property type="match status" value="2"/>
</dbReference>
<dbReference type="CDD" id="cd00200">
    <property type="entry name" value="WD40"/>
    <property type="match status" value="1"/>
</dbReference>
<feature type="compositionally biased region" description="Pro residues" evidence="4">
    <location>
        <begin position="73"/>
        <end position="85"/>
    </location>
</feature>
<accession>A0A8J4CF02</accession>
<dbReference type="Pfam" id="PF00400">
    <property type="entry name" value="WD40"/>
    <property type="match status" value="5"/>
</dbReference>
<dbReference type="PRINTS" id="PR00320">
    <property type="entry name" value="GPROTEINBRPT"/>
</dbReference>
<protein>
    <submittedName>
        <fullName evidence="5">Uncharacterized protein</fullName>
    </submittedName>
</protein>
<dbReference type="InterPro" id="IPR001680">
    <property type="entry name" value="WD40_rpt"/>
</dbReference>
<evidence type="ECO:0000256" key="2">
    <source>
        <dbReference type="ARBA" id="ARBA00022737"/>
    </source>
</evidence>
<gene>
    <name evidence="5" type="ORF">Vretimale_7400</name>
</gene>
<dbReference type="AlphaFoldDB" id="A0A8J4CF02"/>
<proteinExistence type="inferred from homology"/>
<dbReference type="EMBL" id="BNCQ01000012">
    <property type="protein sequence ID" value="GIM02560.1"/>
    <property type="molecule type" value="Genomic_DNA"/>
</dbReference>
<reference evidence="5" key="1">
    <citation type="journal article" date="2021" name="Proc. Natl. Acad. Sci. U.S.A.">
        <title>Three genomes in the algal genus Volvox reveal the fate of a haploid sex-determining region after a transition to homothallism.</title>
        <authorList>
            <person name="Yamamoto K."/>
            <person name="Hamaji T."/>
            <person name="Kawai-Toyooka H."/>
            <person name="Matsuzaki R."/>
            <person name="Takahashi F."/>
            <person name="Nishimura Y."/>
            <person name="Kawachi M."/>
            <person name="Noguchi H."/>
            <person name="Minakuchi Y."/>
            <person name="Umen J.G."/>
            <person name="Toyoda A."/>
            <person name="Nozaki H."/>
        </authorList>
    </citation>
    <scope>NUCLEOTIDE SEQUENCE</scope>
    <source>
        <strain evidence="5">NIES-3785</strain>
    </source>
</reference>
<feature type="compositionally biased region" description="Low complexity" evidence="4">
    <location>
        <begin position="86"/>
        <end position="107"/>
    </location>
</feature>
<dbReference type="InterPro" id="IPR015943">
    <property type="entry name" value="WD40/YVTN_repeat-like_dom_sf"/>
</dbReference>
<dbReference type="PROSITE" id="PS50082">
    <property type="entry name" value="WD_REPEATS_2"/>
    <property type="match status" value="4"/>
</dbReference>
<evidence type="ECO:0000256" key="4">
    <source>
        <dbReference type="SAM" id="MobiDB-lite"/>
    </source>
</evidence>
<dbReference type="PROSITE" id="PS50294">
    <property type="entry name" value="WD_REPEATS_REGION"/>
    <property type="match status" value="4"/>
</dbReference>
<evidence type="ECO:0000313" key="6">
    <source>
        <dbReference type="Proteomes" id="UP000722791"/>
    </source>
</evidence>
<evidence type="ECO:0000313" key="5">
    <source>
        <dbReference type="EMBL" id="GIM02560.1"/>
    </source>
</evidence>
<dbReference type="PANTHER" id="PTHR19923">
    <property type="entry name" value="WD40 REPEAT PROTEINPRL1/PRL2-RELATED"/>
    <property type="match status" value="1"/>
</dbReference>
<dbReference type="InterPro" id="IPR045241">
    <property type="entry name" value="Prp46/PLRG1-like"/>
</dbReference>
<evidence type="ECO:0000256" key="3">
    <source>
        <dbReference type="ARBA" id="ARBA00025726"/>
    </source>
</evidence>
<dbReference type="Proteomes" id="UP000722791">
    <property type="component" value="Unassembled WGS sequence"/>
</dbReference>
<comment type="caution">
    <text evidence="5">The sequence shown here is derived from an EMBL/GenBank/DDBJ whole genome shotgun (WGS) entry which is preliminary data.</text>
</comment>
<dbReference type="GO" id="GO:0071013">
    <property type="term" value="C:catalytic step 2 spliceosome"/>
    <property type="evidence" value="ECO:0007669"/>
    <property type="project" value="TreeGrafter"/>
</dbReference>
<keyword evidence="1" id="KW-0853">WD repeat</keyword>
<dbReference type="InterPro" id="IPR019775">
    <property type="entry name" value="WD40_repeat_CS"/>
</dbReference>
<keyword evidence="2" id="KW-0677">Repeat</keyword>
<dbReference type="FunFam" id="2.130.10.10:FF:000012">
    <property type="entry name" value="Putative pleiotropic regulator 1"/>
    <property type="match status" value="1"/>
</dbReference>
<dbReference type="InterPro" id="IPR036322">
    <property type="entry name" value="WD40_repeat_dom_sf"/>
</dbReference>
<feature type="region of interest" description="Disordered" evidence="4">
    <location>
        <begin position="509"/>
        <end position="528"/>
    </location>
</feature>
<dbReference type="GO" id="GO:0071011">
    <property type="term" value="C:precatalytic spliceosome"/>
    <property type="evidence" value="ECO:0007669"/>
    <property type="project" value="TreeGrafter"/>
</dbReference>
<dbReference type="GO" id="GO:0000974">
    <property type="term" value="C:Prp19 complex"/>
    <property type="evidence" value="ECO:0007669"/>
    <property type="project" value="TreeGrafter"/>
</dbReference>
<dbReference type="Gene3D" id="2.130.10.10">
    <property type="entry name" value="YVTN repeat-like/Quinoprotein amine dehydrogenase"/>
    <property type="match status" value="1"/>
</dbReference>
<dbReference type="SMART" id="SM00320">
    <property type="entry name" value="WD40"/>
    <property type="match status" value="7"/>
</dbReference>
<feature type="region of interest" description="Disordered" evidence="4">
    <location>
        <begin position="72"/>
        <end position="114"/>
    </location>
</feature>
<name>A0A8J4CF02_9CHLO</name>
<dbReference type="OrthoDB" id="10256122at2759"/>
<dbReference type="PANTHER" id="PTHR19923:SF0">
    <property type="entry name" value="PLEIOTROPIC REGULATOR 1"/>
    <property type="match status" value="1"/>
</dbReference>
<sequence length="528" mass="56947">MAATEAPESFAPDIPVETKTIKALTLQALKRTYDVFASSYGQPTPLDESSQLLKAAVKYRDEYAHVSHVVAPAPAPKPTAAPPPSAAGAKIPTAGAAAAADVDATGPSRPESRSSLAKLIDQIPVAPASAASDKRLGSAAGAAMGGQQMVLYQPPGTIVAAGGRAADAEAQQRAVMSVINDKGGNSSAAVSRRLASKWPRPVWHAPWKMYRVISGHLGWVRCVAVDPGNEWFATGSADRTIKIWDMASGQLKLTLTGHIEQVTGLAISARHPYMFSCGLDKMVKCWDLEQNKVIRSYHGHLSGVYCIALHPSLDVLMTGGRDSVVRVWDMRTAVQAMVLSGHDQTVCSLLSQAPDPQVISGSHDSTIRLWDLRKGKASAVLTHHKKSIRALALHPQDFAFASASAENIKKWALPNGDFLHNMLSQQRAIINSMAINQDGVVATGGDNGSLWWWDWRSGHCFQQDETVVQPGSLESEATLYDMVFDMSGSRLITAEGDKTVKMWREVEDATPETHPGLPFRPPKDIKRF</sequence>
<dbReference type="InterPro" id="IPR020472">
    <property type="entry name" value="WD40_PAC1"/>
</dbReference>
<dbReference type="SUPFAM" id="SSF50978">
    <property type="entry name" value="WD40 repeat-like"/>
    <property type="match status" value="1"/>
</dbReference>
<evidence type="ECO:0000256" key="1">
    <source>
        <dbReference type="ARBA" id="ARBA00022574"/>
    </source>
</evidence>
<dbReference type="GO" id="GO:0000398">
    <property type="term" value="P:mRNA splicing, via spliceosome"/>
    <property type="evidence" value="ECO:0007669"/>
    <property type="project" value="InterPro"/>
</dbReference>
<comment type="similarity">
    <text evidence="3">Belongs to the WD repeat PRL1/PRL2 family.</text>
</comment>
<organism evidence="5 6">
    <name type="scientific">Volvox reticuliferus</name>
    <dbReference type="NCBI Taxonomy" id="1737510"/>
    <lineage>
        <taxon>Eukaryota</taxon>
        <taxon>Viridiplantae</taxon>
        <taxon>Chlorophyta</taxon>
        <taxon>core chlorophytes</taxon>
        <taxon>Chlorophyceae</taxon>
        <taxon>CS clade</taxon>
        <taxon>Chlamydomonadales</taxon>
        <taxon>Volvocaceae</taxon>
        <taxon>Volvox</taxon>
    </lineage>
</organism>